<feature type="signal peptide" evidence="1">
    <location>
        <begin position="1"/>
        <end position="25"/>
    </location>
</feature>
<dbReference type="EMBL" id="JNUP01000070">
    <property type="protein sequence ID" value="KGE71085.1"/>
    <property type="molecule type" value="Genomic_DNA"/>
</dbReference>
<dbReference type="AlphaFoldDB" id="A0A098QT83"/>
<feature type="chain" id="PRO_5001938651" description="HEAT repeat domain-containing protein" evidence="1">
    <location>
        <begin position="26"/>
        <end position="411"/>
    </location>
</feature>
<reference evidence="2 3" key="1">
    <citation type="submission" date="2014-05" db="EMBL/GenBank/DDBJ databases">
        <title>De novo Genome Sequence of Spirocheata sp.</title>
        <authorList>
            <person name="Shivani Y."/>
            <person name="Subhash Y."/>
            <person name="Tushar L."/>
            <person name="Sasikala C."/>
            <person name="Ramana C.V."/>
        </authorList>
    </citation>
    <scope>NUCLEOTIDE SEQUENCE [LARGE SCALE GENOMIC DNA]</scope>
    <source>
        <strain evidence="2 3">JC230</strain>
    </source>
</reference>
<dbReference type="RefSeq" id="WP_037549374.1">
    <property type="nucleotide sequence ID" value="NZ_JNUP01000070.1"/>
</dbReference>
<dbReference type="InterPro" id="IPR011030">
    <property type="entry name" value="Lipovitellin_superhlx_dom"/>
</dbReference>
<keyword evidence="3" id="KW-1185">Reference proteome</keyword>
<dbReference type="STRING" id="1480694.DC28_13040"/>
<sequence length="411" mass="44966">MIRKKSLAFLLAVLLCLGIQGFSQEEAPGDTTQQTPSSPEELQLNAYLEGFDQVNSDGKIQILQTAQDDPVEQVFPLYTKALEFVISNGETLGQDTQLQRIASIVVSRLEEAGNAQVAPRLWTLYTLSSNTSLGLSILDALSSFESVSQEVVLRMVSRLQTMVNTRIGGTEIDLQLASALVQTLSALGSDAAGDILVQVITARLEGDISTRAFQGLAQMETDLVELFSRAFARAADESKQDIYDVFMDSEIPTQDQKTRFAGFVLSNVLGVQTSNQGLRATREFLRQQAVRVLAANPIPEITPELINHFNTSIVAFDRGYGNKSVVLEAIAALGKTGQPAAANRLTAFLELINTYTEQDRPYDRQIVLAVIENLKNLGRVEAYNALFMVTILNYPSTVKAAAREAIRAVTR</sequence>
<dbReference type="Proteomes" id="UP000029692">
    <property type="component" value="Unassembled WGS sequence"/>
</dbReference>
<dbReference type="InterPro" id="IPR011989">
    <property type="entry name" value="ARM-like"/>
</dbReference>
<comment type="caution">
    <text evidence="2">The sequence shown here is derived from an EMBL/GenBank/DDBJ whole genome shotgun (WGS) entry which is preliminary data.</text>
</comment>
<evidence type="ECO:0000256" key="1">
    <source>
        <dbReference type="SAM" id="SignalP"/>
    </source>
</evidence>
<evidence type="ECO:0008006" key="4">
    <source>
        <dbReference type="Google" id="ProtNLM"/>
    </source>
</evidence>
<dbReference type="SUPFAM" id="SSF48431">
    <property type="entry name" value="Lipovitellin-phosvitin complex, superhelical domain"/>
    <property type="match status" value="1"/>
</dbReference>
<evidence type="ECO:0000313" key="2">
    <source>
        <dbReference type="EMBL" id="KGE71085.1"/>
    </source>
</evidence>
<name>A0A098QT83_9SPIO</name>
<accession>A0A098QT83</accession>
<dbReference type="eggNOG" id="COG1413">
    <property type="taxonomic scope" value="Bacteria"/>
</dbReference>
<dbReference type="OrthoDB" id="370161at2"/>
<organism evidence="2 3">
    <name type="scientific">Spirochaeta lutea</name>
    <dbReference type="NCBI Taxonomy" id="1480694"/>
    <lineage>
        <taxon>Bacteria</taxon>
        <taxon>Pseudomonadati</taxon>
        <taxon>Spirochaetota</taxon>
        <taxon>Spirochaetia</taxon>
        <taxon>Spirochaetales</taxon>
        <taxon>Spirochaetaceae</taxon>
        <taxon>Spirochaeta</taxon>
    </lineage>
</organism>
<protein>
    <recommendedName>
        <fullName evidence="4">HEAT repeat domain-containing protein</fullName>
    </recommendedName>
</protein>
<gene>
    <name evidence="2" type="ORF">DC28_13040</name>
</gene>
<evidence type="ECO:0000313" key="3">
    <source>
        <dbReference type="Proteomes" id="UP000029692"/>
    </source>
</evidence>
<keyword evidence="1" id="KW-0732">Signal</keyword>
<dbReference type="Gene3D" id="1.25.10.10">
    <property type="entry name" value="Leucine-rich Repeat Variant"/>
    <property type="match status" value="1"/>
</dbReference>
<proteinExistence type="predicted"/>